<dbReference type="EMBL" id="WIGN01000044">
    <property type="protein sequence ID" value="KAF6814400.1"/>
    <property type="molecule type" value="Genomic_DNA"/>
</dbReference>
<protein>
    <submittedName>
        <fullName evidence="2">Glucanase B</fullName>
    </submittedName>
</protein>
<evidence type="ECO:0000259" key="1">
    <source>
        <dbReference type="PROSITE" id="PS52006"/>
    </source>
</evidence>
<dbReference type="Pfam" id="PF16483">
    <property type="entry name" value="Glyco_hydro_64"/>
    <property type="match status" value="2"/>
</dbReference>
<organism evidence="2 3">
    <name type="scientific">Colletotrichum sojae</name>
    <dbReference type="NCBI Taxonomy" id="2175907"/>
    <lineage>
        <taxon>Eukaryota</taxon>
        <taxon>Fungi</taxon>
        <taxon>Dikarya</taxon>
        <taxon>Ascomycota</taxon>
        <taxon>Pezizomycotina</taxon>
        <taxon>Sordariomycetes</taxon>
        <taxon>Hypocreomycetidae</taxon>
        <taxon>Glomerellales</taxon>
        <taxon>Glomerellaceae</taxon>
        <taxon>Colletotrichum</taxon>
        <taxon>Colletotrichum orchidearum species complex</taxon>
    </lineage>
</organism>
<dbReference type="Gene3D" id="3.30.920.50">
    <property type="entry name" value="Beta-1,3-glucanase, C-terminal domain"/>
    <property type="match status" value="1"/>
</dbReference>
<sequence>MIKWSPDKPESEDKTAAAAVKDITHSNNNRALFLPAMTRSTLDIVLRNNTDSFNVYAHVTGLDFNRNNAVYLLQADGVTGYYPTSPSGILQPLQADCAIPLGAPGSERNLKIPQVAGGRIWFSRDGPLKFLLNPGPAVVEPSATNPSDANYNLNWGFCEFTFNSFQLFVNISYVDFVSIPVSLALENDSGVLINVPGLPSNGPDTDPDNKANLRALSPNSGIVMQPSLFDGYFQPYVNAVWDRYRSADLTINTQAQWGDVKGRVGSDNLLTFGDVGSFTQPSARDIFSCSTGPFGGYSNNQAEMGAIGARIATALNRSTLLANDQQPEGERGDHYYRDVRTNHYSRICHEVNPDGRGYAFPYDDVGPSNGVDQSGSLFHSNPKLLTVGIGGGNSIVK</sequence>
<evidence type="ECO:0000313" key="2">
    <source>
        <dbReference type="EMBL" id="KAF6814400.1"/>
    </source>
</evidence>
<comment type="caution">
    <text evidence="2">The sequence shown here is derived from an EMBL/GenBank/DDBJ whole genome shotgun (WGS) entry which is preliminary data.</text>
</comment>
<dbReference type="InterPro" id="IPR032477">
    <property type="entry name" value="Glyco_hydro_64"/>
</dbReference>
<feature type="domain" description="GH64" evidence="1">
    <location>
        <begin position="48"/>
        <end position="391"/>
    </location>
</feature>
<dbReference type="InterPro" id="IPR037398">
    <property type="entry name" value="Glyco_hydro_64_fam"/>
</dbReference>
<dbReference type="PANTHER" id="PTHR38165">
    <property type="match status" value="1"/>
</dbReference>
<name>A0A8H6MZZ1_9PEZI</name>
<dbReference type="InterPro" id="IPR042517">
    <property type="entry name" value="Glyco_hydro_64_N_2"/>
</dbReference>
<dbReference type="Gene3D" id="2.60.110.10">
    <property type="entry name" value="Thaumatin"/>
    <property type="match status" value="1"/>
</dbReference>
<keyword evidence="3" id="KW-1185">Reference proteome</keyword>
<dbReference type="CDD" id="cd09220">
    <property type="entry name" value="GH64-GluB-like"/>
    <property type="match status" value="1"/>
</dbReference>
<dbReference type="InterPro" id="IPR037176">
    <property type="entry name" value="Osmotin/thaumatin-like_sf"/>
</dbReference>
<dbReference type="PANTHER" id="PTHR38165:SF1">
    <property type="entry name" value="GLUCANASE B"/>
    <property type="match status" value="1"/>
</dbReference>
<accession>A0A8H6MZZ1</accession>
<dbReference type="AlphaFoldDB" id="A0A8H6MZZ1"/>
<reference evidence="2 3" key="1">
    <citation type="journal article" date="2020" name="Phytopathology">
        <title>Genome Sequence Resources of Colletotrichum truncatum, C. plurivorum, C. musicola, and C. sojae: Four Species Pathogenic to Soybean (Glycine max).</title>
        <authorList>
            <person name="Rogerio F."/>
            <person name="Boufleur T.R."/>
            <person name="Ciampi-Guillardi M."/>
            <person name="Sukno S.A."/>
            <person name="Thon M.R."/>
            <person name="Massola Junior N.S."/>
            <person name="Baroncelli R."/>
        </authorList>
    </citation>
    <scope>NUCLEOTIDE SEQUENCE [LARGE SCALE GENOMIC DNA]</scope>
    <source>
        <strain evidence="2 3">LFN0009</strain>
    </source>
</reference>
<gene>
    <name evidence="2" type="ORF">CSOJ01_04123</name>
</gene>
<proteinExistence type="predicted"/>
<evidence type="ECO:0000313" key="3">
    <source>
        <dbReference type="Proteomes" id="UP000652219"/>
    </source>
</evidence>
<dbReference type="PROSITE" id="PS52006">
    <property type="entry name" value="GH64"/>
    <property type="match status" value="1"/>
</dbReference>
<dbReference type="Proteomes" id="UP000652219">
    <property type="component" value="Unassembled WGS sequence"/>
</dbReference>